<evidence type="ECO:0000256" key="2">
    <source>
        <dbReference type="ARBA" id="ARBA00009154"/>
    </source>
</evidence>
<dbReference type="GO" id="GO:0003723">
    <property type="term" value="F:RNA binding"/>
    <property type="evidence" value="ECO:0007669"/>
    <property type="project" value="UniProtKB-UniRule"/>
</dbReference>
<dbReference type="PANTHER" id="PTHR15341">
    <property type="entry name" value="SUN-COR STEROID HORMONE RECEPTOR CO-REPRESSOR"/>
    <property type="match status" value="1"/>
</dbReference>
<feature type="compositionally biased region" description="Basic and acidic residues" evidence="8">
    <location>
        <begin position="134"/>
        <end position="149"/>
    </location>
</feature>
<dbReference type="GO" id="GO:0000178">
    <property type="term" value="C:exosome (RNase complex)"/>
    <property type="evidence" value="ECO:0007669"/>
    <property type="project" value="TreeGrafter"/>
</dbReference>
<dbReference type="EMBL" id="GDAI01002051">
    <property type="protein sequence ID" value="JAI15552.1"/>
    <property type="molecule type" value="mRNA"/>
</dbReference>
<keyword evidence="5 7" id="KW-0694">RNA-binding</keyword>
<sequence length="149" mass="17320">DFAELGSDTVFIDKTKKIAESLEKLEKHLQTAVEFRGYNDLTQAEKVKFDLFLSYTANSLYWMYLKLQGVDVNEHGIKFELSRIREAMLRDKQIYERNTLRPNLDKGAAGRFIRHGLKIRKKKKVEESGSESDGEPKNKKTRFEENASD</sequence>
<evidence type="ECO:0000256" key="4">
    <source>
        <dbReference type="ARBA" id="ARBA00022552"/>
    </source>
</evidence>
<dbReference type="Pfam" id="PF04000">
    <property type="entry name" value="Sas10_Utp3"/>
    <property type="match status" value="1"/>
</dbReference>
<dbReference type="GO" id="GO:0005730">
    <property type="term" value="C:nucleolus"/>
    <property type="evidence" value="ECO:0007669"/>
    <property type="project" value="UniProtKB-SubCell"/>
</dbReference>
<proteinExistence type="evidence at transcript level"/>
<keyword evidence="6 7" id="KW-0539">Nucleus</keyword>
<keyword evidence="7 9" id="KW-0238">DNA-binding</keyword>
<feature type="region of interest" description="Disordered" evidence="8">
    <location>
        <begin position="120"/>
        <end position="149"/>
    </location>
</feature>
<dbReference type="GO" id="GO:0010468">
    <property type="term" value="P:regulation of gene expression"/>
    <property type="evidence" value="ECO:0007669"/>
    <property type="project" value="TreeGrafter"/>
</dbReference>
<keyword evidence="7" id="KW-0963">Cytoplasm</keyword>
<dbReference type="GO" id="GO:0003677">
    <property type="term" value="F:DNA binding"/>
    <property type="evidence" value="ECO:0007669"/>
    <property type="project" value="UniProtKB-KW"/>
</dbReference>
<comment type="function">
    <text evidence="7">Plays a role in the recruitment of the exosome to pre-rRNA to mediate the 3'-5' end processing of the 5.8S rRNA.</text>
</comment>
<dbReference type="InterPro" id="IPR011082">
    <property type="entry name" value="Exosome-assoc_fac/DNA_repair"/>
</dbReference>
<protein>
    <recommendedName>
        <fullName evidence="3 7">Nuclear nucleic acid-binding protein C1D</fullName>
    </recommendedName>
</protein>
<dbReference type="PANTHER" id="PTHR15341:SF3">
    <property type="entry name" value="NUCLEAR NUCLEIC ACID-BINDING PROTEIN C1D"/>
    <property type="match status" value="1"/>
</dbReference>
<organism evidence="9">
    <name type="scientific">Tabanus bromius</name>
    <name type="common">Band-eyed brown horse fly</name>
    <dbReference type="NCBI Taxonomy" id="304241"/>
    <lineage>
        <taxon>Eukaryota</taxon>
        <taxon>Metazoa</taxon>
        <taxon>Ecdysozoa</taxon>
        <taxon>Arthropoda</taxon>
        <taxon>Hexapoda</taxon>
        <taxon>Insecta</taxon>
        <taxon>Pterygota</taxon>
        <taxon>Neoptera</taxon>
        <taxon>Endopterygota</taxon>
        <taxon>Diptera</taxon>
        <taxon>Brachycera</taxon>
        <taxon>Tabanomorpha</taxon>
        <taxon>Tabanoidea</taxon>
        <taxon>Tabanidae</taxon>
        <taxon>Tabanus</taxon>
    </lineage>
</organism>
<evidence type="ECO:0000256" key="8">
    <source>
        <dbReference type="SAM" id="MobiDB-lite"/>
    </source>
</evidence>
<keyword evidence="4 7" id="KW-0698">rRNA processing</keyword>
<evidence type="ECO:0000313" key="9">
    <source>
        <dbReference type="EMBL" id="JAI15552.1"/>
    </source>
</evidence>
<accession>A0A0K8TMF7</accession>
<dbReference type="GO" id="GO:0005737">
    <property type="term" value="C:cytoplasm"/>
    <property type="evidence" value="ECO:0007669"/>
    <property type="project" value="UniProtKB-SubCell"/>
</dbReference>
<evidence type="ECO:0000256" key="7">
    <source>
        <dbReference type="RuleBase" id="RU368003"/>
    </source>
</evidence>
<reference evidence="9" key="1">
    <citation type="journal article" date="2015" name="Insect Biochem. Mol. Biol.">
        <title>An insight into the sialome of the horse fly, Tabanus bromius.</title>
        <authorList>
            <person name="Ribeiro J.M."/>
            <person name="Kazimirova M."/>
            <person name="Takac P."/>
            <person name="Andersen J.F."/>
            <person name="Francischetti I.M."/>
        </authorList>
    </citation>
    <scope>NUCLEOTIDE SEQUENCE</scope>
</reference>
<evidence type="ECO:0000256" key="6">
    <source>
        <dbReference type="ARBA" id="ARBA00023242"/>
    </source>
</evidence>
<comment type="similarity">
    <text evidence="2 7">Belongs to the C1D family.</text>
</comment>
<dbReference type="AlphaFoldDB" id="A0A0K8TMF7"/>
<comment type="subunit">
    <text evidence="7">Monomer and homodimer.</text>
</comment>
<evidence type="ECO:0000256" key="5">
    <source>
        <dbReference type="ARBA" id="ARBA00022884"/>
    </source>
</evidence>
<name>A0A0K8TMF7_TABBR</name>
<evidence type="ECO:0000256" key="1">
    <source>
        <dbReference type="ARBA" id="ARBA00004123"/>
    </source>
</evidence>
<dbReference type="GO" id="GO:0000460">
    <property type="term" value="P:maturation of 5.8S rRNA"/>
    <property type="evidence" value="ECO:0007669"/>
    <property type="project" value="TreeGrafter"/>
</dbReference>
<dbReference type="InterPro" id="IPR007146">
    <property type="entry name" value="Sas10/Utp3/C1D"/>
</dbReference>
<evidence type="ECO:0000256" key="3">
    <source>
        <dbReference type="ARBA" id="ARBA00015212"/>
    </source>
</evidence>
<feature type="non-terminal residue" evidence="9">
    <location>
        <position position="1"/>
    </location>
</feature>
<comment type="subcellular location">
    <subcellularLocation>
        <location evidence="7">Cytoplasm</location>
    </subcellularLocation>
    <subcellularLocation>
        <location evidence="7">Nucleus</location>
        <location evidence="7">Nucleolus</location>
    </subcellularLocation>
    <subcellularLocation>
        <location evidence="1 7">Nucleus</location>
    </subcellularLocation>
</comment>